<dbReference type="InterPro" id="IPR003663">
    <property type="entry name" value="Sugar/inositol_transpt"/>
</dbReference>
<protein>
    <submittedName>
        <fullName evidence="9">MFS transporter</fullName>
    </submittedName>
</protein>
<dbReference type="Pfam" id="PF00083">
    <property type="entry name" value="Sugar_tr"/>
    <property type="match status" value="1"/>
</dbReference>
<dbReference type="PRINTS" id="PR00171">
    <property type="entry name" value="SUGRTRNSPORT"/>
</dbReference>
<evidence type="ECO:0000256" key="3">
    <source>
        <dbReference type="ARBA" id="ARBA00022448"/>
    </source>
</evidence>
<gene>
    <name evidence="9" type="ORF">ENL21_01700</name>
</gene>
<dbReference type="InterPro" id="IPR005829">
    <property type="entry name" value="Sugar_transporter_CS"/>
</dbReference>
<organism evidence="9">
    <name type="scientific">Caldithrix abyssi</name>
    <dbReference type="NCBI Taxonomy" id="187145"/>
    <lineage>
        <taxon>Bacteria</taxon>
        <taxon>Pseudomonadati</taxon>
        <taxon>Calditrichota</taxon>
        <taxon>Calditrichia</taxon>
        <taxon>Calditrichales</taxon>
        <taxon>Calditrichaceae</taxon>
        <taxon>Caldithrix</taxon>
    </lineage>
</organism>
<comment type="subcellular location">
    <subcellularLocation>
        <location evidence="1">Membrane</location>
        <topology evidence="1">Multi-pass membrane protein</topology>
    </subcellularLocation>
</comment>
<feature type="domain" description="Major facilitator superfamily (MFS) profile" evidence="8">
    <location>
        <begin position="10"/>
        <end position="147"/>
    </location>
</feature>
<evidence type="ECO:0000256" key="6">
    <source>
        <dbReference type="ARBA" id="ARBA00023136"/>
    </source>
</evidence>
<proteinExistence type="inferred from homology"/>
<keyword evidence="5 7" id="KW-1133">Transmembrane helix</keyword>
<evidence type="ECO:0000256" key="2">
    <source>
        <dbReference type="ARBA" id="ARBA00010992"/>
    </source>
</evidence>
<sequence length="147" mass="15716">MNLKKKLLTATIIAALGSFLFGFDTAVISGTTDWLKIVFDLSPSWLGFTAASALIGTIIGSILVGKPADYLGRRNVLFILAIFYFVSAIGSALAWNWISFLIFRFLGGLAVGGASVVSPMYIAEISPARVRGRLVAITQFNVVLGIL</sequence>
<dbReference type="InterPro" id="IPR005828">
    <property type="entry name" value="MFS_sugar_transport-like"/>
</dbReference>
<feature type="transmembrane region" description="Helical" evidence="7">
    <location>
        <begin position="45"/>
        <end position="64"/>
    </location>
</feature>
<dbReference type="PROSITE" id="PS50850">
    <property type="entry name" value="MFS"/>
    <property type="match status" value="1"/>
</dbReference>
<comment type="similarity">
    <text evidence="2">Belongs to the major facilitator superfamily. Sugar transporter (TC 2.A.1.1) family.</text>
</comment>
<dbReference type="InterPro" id="IPR050820">
    <property type="entry name" value="MFS_Sugar_Transporter"/>
</dbReference>
<keyword evidence="6 7" id="KW-0472">Membrane</keyword>
<dbReference type="GO" id="GO:0016020">
    <property type="term" value="C:membrane"/>
    <property type="evidence" value="ECO:0007669"/>
    <property type="project" value="UniProtKB-SubCell"/>
</dbReference>
<evidence type="ECO:0000256" key="1">
    <source>
        <dbReference type="ARBA" id="ARBA00004141"/>
    </source>
</evidence>
<dbReference type="Gene3D" id="1.20.1250.20">
    <property type="entry name" value="MFS general substrate transporter like domains"/>
    <property type="match status" value="1"/>
</dbReference>
<dbReference type="SUPFAM" id="SSF103473">
    <property type="entry name" value="MFS general substrate transporter"/>
    <property type="match status" value="1"/>
</dbReference>
<evidence type="ECO:0000259" key="8">
    <source>
        <dbReference type="PROSITE" id="PS50850"/>
    </source>
</evidence>
<evidence type="ECO:0000256" key="7">
    <source>
        <dbReference type="SAM" id="Phobius"/>
    </source>
</evidence>
<accession>A0A7V5H253</accession>
<dbReference type="PROSITE" id="PS00217">
    <property type="entry name" value="SUGAR_TRANSPORT_2"/>
    <property type="match status" value="1"/>
</dbReference>
<dbReference type="PROSITE" id="PS00216">
    <property type="entry name" value="SUGAR_TRANSPORT_1"/>
    <property type="match status" value="1"/>
</dbReference>
<feature type="non-terminal residue" evidence="9">
    <location>
        <position position="147"/>
    </location>
</feature>
<dbReference type="InterPro" id="IPR036259">
    <property type="entry name" value="MFS_trans_sf"/>
</dbReference>
<dbReference type="InterPro" id="IPR020846">
    <property type="entry name" value="MFS_dom"/>
</dbReference>
<evidence type="ECO:0000313" key="9">
    <source>
        <dbReference type="EMBL" id="HHE54466.1"/>
    </source>
</evidence>
<evidence type="ECO:0000256" key="4">
    <source>
        <dbReference type="ARBA" id="ARBA00022692"/>
    </source>
</evidence>
<keyword evidence="3" id="KW-0813">Transport</keyword>
<dbReference type="AlphaFoldDB" id="A0A7V5H253"/>
<dbReference type="PANTHER" id="PTHR48023">
    <property type="entry name" value="D-XYLOSE-PROTON SYMPORTER-LIKE 2"/>
    <property type="match status" value="1"/>
</dbReference>
<evidence type="ECO:0000256" key="5">
    <source>
        <dbReference type="ARBA" id="ARBA00022989"/>
    </source>
</evidence>
<reference evidence="9" key="1">
    <citation type="journal article" date="2020" name="mSystems">
        <title>Genome- and Community-Level Interaction Insights into Carbon Utilization and Element Cycling Functions of Hydrothermarchaeota in Hydrothermal Sediment.</title>
        <authorList>
            <person name="Zhou Z."/>
            <person name="Liu Y."/>
            <person name="Xu W."/>
            <person name="Pan J."/>
            <person name="Luo Z.H."/>
            <person name="Li M."/>
        </authorList>
    </citation>
    <scope>NUCLEOTIDE SEQUENCE [LARGE SCALE GENOMIC DNA]</scope>
    <source>
        <strain evidence="9">HyVt-76</strain>
    </source>
</reference>
<dbReference type="PANTHER" id="PTHR48023:SF4">
    <property type="entry name" value="D-XYLOSE-PROTON SYMPORTER-LIKE 2"/>
    <property type="match status" value="1"/>
</dbReference>
<comment type="caution">
    <text evidence="9">The sequence shown here is derived from an EMBL/GenBank/DDBJ whole genome shotgun (WGS) entry which is preliminary data.</text>
</comment>
<dbReference type="GO" id="GO:0022857">
    <property type="term" value="F:transmembrane transporter activity"/>
    <property type="evidence" value="ECO:0007669"/>
    <property type="project" value="InterPro"/>
</dbReference>
<feature type="transmembrane region" description="Helical" evidence="7">
    <location>
        <begin position="101"/>
        <end position="123"/>
    </location>
</feature>
<name>A0A7V5H253_CALAY</name>
<keyword evidence="4 7" id="KW-0812">Transmembrane</keyword>
<dbReference type="EMBL" id="DRTD01000125">
    <property type="protein sequence ID" value="HHE54466.1"/>
    <property type="molecule type" value="Genomic_DNA"/>
</dbReference>
<feature type="transmembrane region" description="Helical" evidence="7">
    <location>
        <begin position="76"/>
        <end position="95"/>
    </location>
</feature>
<dbReference type="Proteomes" id="UP000886111">
    <property type="component" value="Unassembled WGS sequence"/>
</dbReference>